<evidence type="ECO:0000313" key="2">
    <source>
        <dbReference type="Proteomes" id="UP000784294"/>
    </source>
</evidence>
<protein>
    <submittedName>
        <fullName evidence="1">Uncharacterized protein</fullName>
    </submittedName>
</protein>
<sequence length="115" mass="13163">MLASPGYHSPQIVRKELIPLAEKFLTGSSADSPVEEFISYVINQKSPTCRKSNIGIWRKDAIKALRLINGRKMVKTHIEGESSIPDKNENYHDEPPQKRMKISMARTFYPFSQQD</sequence>
<reference evidence="1" key="1">
    <citation type="submission" date="2018-11" db="EMBL/GenBank/DDBJ databases">
        <authorList>
            <consortium name="Pathogen Informatics"/>
        </authorList>
    </citation>
    <scope>NUCLEOTIDE SEQUENCE</scope>
</reference>
<evidence type="ECO:0000313" key="1">
    <source>
        <dbReference type="EMBL" id="VEL27863.1"/>
    </source>
</evidence>
<proteinExistence type="predicted"/>
<dbReference type="Proteomes" id="UP000784294">
    <property type="component" value="Unassembled WGS sequence"/>
</dbReference>
<gene>
    <name evidence="1" type="ORF">PXEA_LOCUS21303</name>
</gene>
<accession>A0A448X4H2</accession>
<name>A0A448X4H2_9PLAT</name>
<dbReference type="AlphaFoldDB" id="A0A448X4H2"/>
<keyword evidence="2" id="KW-1185">Reference proteome</keyword>
<dbReference type="EMBL" id="CAAALY010090439">
    <property type="protein sequence ID" value="VEL27863.1"/>
    <property type="molecule type" value="Genomic_DNA"/>
</dbReference>
<organism evidence="1 2">
    <name type="scientific">Protopolystoma xenopodis</name>
    <dbReference type="NCBI Taxonomy" id="117903"/>
    <lineage>
        <taxon>Eukaryota</taxon>
        <taxon>Metazoa</taxon>
        <taxon>Spiralia</taxon>
        <taxon>Lophotrochozoa</taxon>
        <taxon>Platyhelminthes</taxon>
        <taxon>Monogenea</taxon>
        <taxon>Polyopisthocotylea</taxon>
        <taxon>Polystomatidea</taxon>
        <taxon>Polystomatidae</taxon>
        <taxon>Protopolystoma</taxon>
    </lineage>
</organism>
<comment type="caution">
    <text evidence="1">The sequence shown here is derived from an EMBL/GenBank/DDBJ whole genome shotgun (WGS) entry which is preliminary data.</text>
</comment>